<protein>
    <submittedName>
        <fullName evidence="1">Uncharacterized protein</fullName>
    </submittedName>
</protein>
<dbReference type="Proteomes" id="UP001150603">
    <property type="component" value="Unassembled WGS sequence"/>
</dbReference>
<organism evidence="1 2">
    <name type="scientific">Linderina macrospora</name>
    <dbReference type="NCBI Taxonomy" id="4868"/>
    <lineage>
        <taxon>Eukaryota</taxon>
        <taxon>Fungi</taxon>
        <taxon>Fungi incertae sedis</taxon>
        <taxon>Zoopagomycota</taxon>
        <taxon>Kickxellomycotina</taxon>
        <taxon>Kickxellomycetes</taxon>
        <taxon>Kickxellales</taxon>
        <taxon>Kickxellaceae</taxon>
        <taxon>Linderina</taxon>
    </lineage>
</organism>
<keyword evidence="2" id="KW-1185">Reference proteome</keyword>
<sequence>MSDSELQEYLATAVQLAKDVGQAFKDGFHRTGQFAANSAFAAEDKLGNEADCVTAVDKYIEKTIFTRLRAIYPTHQFVGEETTAEQGNGYKVTDAPTWIVDPVDGTNNFVHHFPFTGISIGLAINKQPAVGVLYLPILDELYTAVVGQGAFVNGQRLPLLQKPALTTPTSLTQCAMLTEHGSDRSEQTMKSRMGSLTRLLLDKEHGGACVQNLRLIGAAAPDLAFVAKGSAEIYWECGPHAWDFAAGALLVTESGGAVFDGAGFWGSDVPESERVPKPLDLWKRKIIAVRHIPDLDGQPGSGKELQRKLAKELLDVVEDIDYPADGCQ</sequence>
<evidence type="ECO:0000313" key="1">
    <source>
        <dbReference type="EMBL" id="KAJ1946778.1"/>
    </source>
</evidence>
<proteinExistence type="predicted"/>
<dbReference type="EMBL" id="JANBPW010000999">
    <property type="protein sequence ID" value="KAJ1946778.1"/>
    <property type="molecule type" value="Genomic_DNA"/>
</dbReference>
<comment type="caution">
    <text evidence="1">The sequence shown here is derived from an EMBL/GenBank/DDBJ whole genome shotgun (WGS) entry which is preliminary data.</text>
</comment>
<name>A0ACC1JCG6_9FUNG</name>
<accession>A0ACC1JCG6</accession>
<evidence type="ECO:0000313" key="2">
    <source>
        <dbReference type="Proteomes" id="UP001150603"/>
    </source>
</evidence>
<reference evidence="1" key="1">
    <citation type="submission" date="2022-07" db="EMBL/GenBank/DDBJ databases">
        <title>Phylogenomic reconstructions and comparative analyses of Kickxellomycotina fungi.</title>
        <authorList>
            <person name="Reynolds N.K."/>
            <person name="Stajich J.E."/>
            <person name="Barry K."/>
            <person name="Grigoriev I.V."/>
            <person name="Crous P."/>
            <person name="Smith M.E."/>
        </authorList>
    </citation>
    <scope>NUCLEOTIDE SEQUENCE</scope>
    <source>
        <strain evidence="1">NRRL 5244</strain>
    </source>
</reference>
<gene>
    <name evidence="1" type="ORF">FBU59_001959</name>
</gene>